<dbReference type="GO" id="GO:0005829">
    <property type="term" value="C:cytosol"/>
    <property type="evidence" value="ECO:0007669"/>
    <property type="project" value="TreeGrafter"/>
</dbReference>
<evidence type="ECO:0000313" key="8">
    <source>
        <dbReference type="EMBL" id="SKA92418.1"/>
    </source>
</evidence>
<dbReference type="InterPro" id="IPR001555">
    <property type="entry name" value="GART_AS"/>
</dbReference>
<evidence type="ECO:0000256" key="2">
    <source>
        <dbReference type="ARBA" id="ARBA00012261"/>
    </source>
</evidence>
<gene>
    <name evidence="5" type="primary">fmt</name>
    <name evidence="8" type="ORF">SAMN05443428_11255</name>
</gene>
<dbReference type="GO" id="GO:0004479">
    <property type="term" value="F:methionyl-tRNA formyltransferase activity"/>
    <property type="evidence" value="ECO:0007669"/>
    <property type="project" value="UniProtKB-UniRule"/>
</dbReference>
<keyword evidence="4 5" id="KW-0648">Protein biosynthesis</keyword>
<dbReference type="CDD" id="cd08646">
    <property type="entry name" value="FMT_core_Met-tRNA-FMT_N"/>
    <property type="match status" value="1"/>
</dbReference>
<name>A0A1T4XTD0_9CLOT</name>
<comment type="function">
    <text evidence="5">Attaches a formyl group to the free amino group of methionyl-tRNA(fMet). The formyl group appears to play a dual role in the initiator identity of N-formylmethionyl-tRNA by promoting its recognition by IF2 and preventing the misappropriation of this tRNA by the elongation apparatus.</text>
</comment>
<keyword evidence="9" id="KW-1185">Reference proteome</keyword>
<evidence type="ECO:0000313" key="9">
    <source>
        <dbReference type="Proteomes" id="UP000190105"/>
    </source>
</evidence>
<comment type="similarity">
    <text evidence="1 5">Belongs to the Fmt family.</text>
</comment>
<dbReference type="InterPro" id="IPR036477">
    <property type="entry name" value="Formyl_transf_N_sf"/>
</dbReference>
<dbReference type="EMBL" id="FUYH01000012">
    <property type="protein sequence ID" value="SKA92418.1"/>
    <property type="molecule type" value="Genomic_DNA"/>
</dbReference>
<organism evidence="8 9">
    <name type="scientific">Caloramator quimbayensis</name>
    <dbReference type="NCBI Taxonomy" id="1147123"/>
    <lineage>
        <taxon>Bacteria</taxon>
        <taxon>Bacillati</taxon>
        <taxon>Bacillota</taxon>
        <taxon>Clostridia</taxon>
        <taxon>Eubacteriales</taxon>
        <taxon>Clostridiaceae</taxon>
        <taxon>Caloramator</taxon>
    </lineage>
</organism>
<evidence type="ECO:0000256" key="4">
    <source>
        <dbReference type="ARBA" id="ARBA00022917"/>
    </source>
</evidence>
<dbReference type="PANTHER" id="PTHR11138:SF5">
    <property type="entry name" value="METHIONYL-TRNA FORMYLTRANSFERASE, MITOCHONDRIAL"/>
    <property type="match status" value="1"/>
</dbReference>
<dbReference type="AlphaFoldDB" id="A0A1T4XTD0"/>
<dbReference type="Pfam" id="PF02911">
    <property type="entry name" value="Formyl_trans_C"/>
    <property type="match status" value="1"/>
</dbReference>
<dbReference type="OrthoDB" id="9802815at2"/>
<dbReference type="EC" id="2.1.2.9" evidence="2 5"/>
<keyword evidence="3 5" id="KW-0808">Transferase</keyword>
<evidence type="ECO:0000256" key="1">
    <source>
        <dbReference type="ARBA" id="ARBA00010699"/>
    </source>
</evidence>
<dbReference type="InterPro" id="IPR005794">
    <property type="entry name" value="Fmt"/>
</dbReference>
<evidence type="ECO:0000256" key="3">
    <source>
        <dbReference type="ARBA" id="ARBA00022679"/>
    </source>
</evidence>
<dbReference type="SUPFAM" id="SSF50486">
    <property type="entry name" value="FMT C-terminal domain-like"/>
    <property type="match status" value="1"/>
</dbReference>
<dbReference type="InterPro" id="IPR002376">
    <property type="entry name" value="Formyl_transf_N"/>
</dbReference>
<sequence length="308" mass="34619">MKAIFMGTPEFAVPTLKKLIEKHEVAAVFTQPDKPKGRGQKMQLPPVKETALMHNIPVYQPQKLKGDYESLSIIKEISPDVIVVVAFGQILPKEILDIPKFGCINVHASLLPQLRGAAPINWAIIRGYEYTGITTMKMDIGLDTGDMLLKEEVKIDECETAGELHDKLMYIGSELLIKTLDMLEKNQINPEKQDDSKSSYAPMLNKELGHIDWNKDANEVYNLIRGVIPWPGAYFFYDDKMIKVWKANKENFNYNTIGQIVEISSDGIKIACSKGAIIIKELQEVGGKRMDVSSYVNGHKIEKGKIVK</sequence>
<dbReference type="InterPro" id="IPR005793">
    <property type="entry name" value="Formyl_trans_C"/>
</dbReference>
<comment type="catalytic activity">
    <reaction evidence="5">
        <text>L-methionyl-tRNA(fMet) + (6R)-10-formyltetrahydrofolate = N-formyl-L-methionyl-tRNA(fMet) + (6S)-5,6,7,8-tetrahydrofolate + H(+)</text>
        <dbReference type="Rhea" id="RHEA:24380"/>
        <dbReference type="Rhea" id="RHEA-COMP:9952"/>
        <dbReference type="Rhea" id="RHEA-COMP:9953"/>
        <dbReference type="ChEBI" id="CHEBI:15378"/>
        <dbReference type="ChEBI" id="CHEBI:57453"/>
        <dbReference type="ChEBI" id="CHEBI:78530"/>
        <dbReference type="ChEBI" id="CHEBI:78844"/>
        <dbReference type="ChEBI" id="CHEBI:195366"/>
        <dbReference type="EC" id="2.1.2.9"/>
    </reaction>
</comment>
<dbReference type="RefSeq" id="WP_078696804.1">
    <property type="nucleotide sequence ID" value="NZ_FUYH01000012.1"/>
</dbReference>
<accession>A0A1T4XTD0</accession>
<dbReference type="Gene3D" id="3.40.50.12230">
    <property type="match status" value="1"/>
</dbReference>
<dbReference type="InterPro" id="IPR011034">
    <property type="entry name" value="Formyl_transferase-like_C_sf"/>
</dbReference>
<evidence type="ECO:0000259" key="6">
    <source>
        <dbReference type="Pfam" id="PF00551"/>
    </source>
</evidence>
<dbReference type="InterPro" id="IPR044135">
    <property type="entry name" value="Met-tRNA-FMT_C"/>
</dbReference>
<dbReference type="HAMAP" id="MF_00182">
    <property type="entry name" value="Formyl_trans"/>
    <property type="match status" value="1"/>
</dbReference>
<dbReference type="PROSITE" id="PS00373">
    <property type="entry name" value="GART"/>
    <property type="match status" value="1"/>
</dbReference>
<proteinExistence type="inferred from homology"/>
<dbReference type="PANTHER" id="PTHR11138">
    <property type="entry name" value="METHIONYL-TRNA FORMYLTRANSFERASE"/>
    <property type="match status" value="1"/>
</dbReference>
<feature type="domain" description="Formyl transferase N-terminal" evidence="6">
    <location>
        <begin position="2"/>
        <end position="179"/>
    </location>
</feature>
<dbReference type="CDD" id="cd08704">
    <property type="entry name" value="Met_tRNA_FMT_C"/>
    <property type="match status" value="1"/>
</dbReference>
<dbReference type="FunFam" id="3.40.50.12230:FF:000001">
    <property type="entry name" value="Methionyl-tRNA formyltransferase"/>
    <property type="match status" value="1"/>
</dbReference>
<dbReference type="SUPFAM" id="SSF53328">
    <property type="entry name" value="Formyltransferase"/>
    <property type="match status" value="1"/>
</dbReference>
<dbReference type="NCBIfam" id="TIGR00460">
    <property type="entry name" value="fmt"/>
    <property type="match status" value="1"/>
</dbReference>
<dbReference type="InterPro" id="IPR041711">
    <property type="entry name" value="Met-tRNA-FMT_N"/>
</dbReference>
<feature type="binding site" evidence="5">
    <location>
        <begin position="109"/>
        <end position="112"/>
    </location>
    <ligand>
        <name>(6S)-5,6,7,8-tetrahydrofolate</name>
        <dbReference type="ChEBI" id="CHEBI:57453"/>
    </ligand>
</feature>
<dbReference type="Pfam" id="PF00551">
    <property type="entry name" value="Formyl_trans_N"/>
    <property type="match status" value="1"/>
</dbReference>
<evidence type="ECO:0000256" key="5">
    <source>
        <dbReference type="HAMAP-Rule" id="MF_00182"/>
    </source>
</evidence>
<protein>
    <recommendedName>
        <fullName evidence="2 5">Methionyl-tRNA formyltransferase</fullName>
        <ecNumber evidence="2 5">2.1.2.9</ecNumber>
    </recommendedName>
</protein>
<feature type="domain" description="Formyl transferase C-terminal" evidence="7">
    <location>
        <begin position="204"/>
        <end position="299"/>
    </location>
</feature>
<dbReference type="Proteomes" id="UP000190105">
    <property type="component" value="Unassembled WGS sequence"/>
</dbReference>
<reference evidence="9" key="1">
    <citation type="submission" date="2017-02" db="EMBL/GenBank/DDBJ databases">
        <authorList>
            <person name="Varghese N."/>
            <person name="Submissions S."/>
        </authorList>
    </citation>
    <scope>NUCLEOTIDE SEQUENCE [LARGE SCALE GENOMIC DNA]</scope>
    <source>
        <strain evidence="9">USBA 833</strain>
    </source>
</reference>
<dbReference type="STRING" id="1147123.SAMN05443428_11255"/>
<evidence type="ECO:0000259" key="7">
    <source>
        <dbReference type="Pfam" id="PF02911"/>
    </source>
</evidence>